<dbReference type="PRINTS" id="PR01713">
    <property type="entry name" value="NUCEPIMERASE"/>
</dbReference>
<dbReference type="InterPro" id="IPR001509">
    <property type="entry name" value="Epimerase_deHydtase"/>
</dbReference>
<evidence type="ECO:0000259" key="1">
    <source>
        <dbReference type="Pfam" id="PF01370"/>
    </source>
</evidence>
<dbReference type="SUPFAM" id="SSF51735">
    <property type="entry name" value="NAD(P)-binding Rossmann-fold domains"/>
    <property type="match status" value="1"/>
</dbReference>
<dbReference type="PANTHER" id="PTHR43245">
    <property type="entry name" value="BIFUNCTIONAL POLYMYXIN RESISTANCE PROTEIN ARNA"/>
    <property type="match status" value="1"/>
</dbReference>
<dbReference type="InterPro" id="IPR036291">
    <property type="entry name" value="NAD(P)-bd_dom_sf"/>
</dbReference>
<dbReference type="EMBL" id="FUYX01000003">
    <property type="protein sequence ID" value="SKB57554.1"/>
    <property type="molecule type" value="Genomic_DNA"/>
</dbReference>
<dbReference type="Gene3D" id="3.40.50.720">
    <property type="entry name" value="NAD(P)-binding Rossmann-like Domain"/>
    <property type="match status" value="1"/>
</dbReference>
<dbReference type="STRING" id="53254.SAMN05660750_01340"/>
<organism evidence="2 4">
    <name type="scientific">Bosea thiooxidans</name>
    <dbReference type="NCBI Taxonomy" id="53254"/>
    <lineage>
        <taxon>Bacteria</taxon>
        <taxon>Pseudomonadati</taxon>
        <taxon>Pseudomonadota</taxon>
        <taxon>Alphaproteobacteria</taxon>
        <taxon>Hyphomicrobiales</taxon>
        <taxon>Boseaceae</taxon>
        <taxon>Bosea</taxon>
    </lineage>
</organism>
<dbReference type="Gene3D" id="3.90.25.10">
    <property type="entry name" value="UDP-galactose 4-epimerase, domain 1"/>
    <property type="match status" value="1"/>
</dbReference>
<evidence type="ECO:0000313" key="3">
    <source>
        <dbReference type="EMBL" id="SKB57554.1"/>
    </source>
</evidence>
<keyword evidence="4" id="KW-1185">Reference proteome</keyword>
<proteinExistence type="predicted"/>
<dbReference type="Proteomes" id="UP000051562">
    <property type="component" value="Unassembled WGS sequence"/>
</dbReference>
<feature type="domain" description="NAD-dependent epimerase/dehydratase" evidence="1">
    <location>
        <begin position="17"/>
        <end position="247"/>
    </location>
</feature>
<dbReference type="Pfam" id="PF01370">
    <property type="entry name" value="Epimerase"/>
    <property type="match status" value="1"/>
</dbReference>
<dbReference type="EMBL" id="LMAR01000012">
    <property type="protein sequence ID" value="KQK31748.1"/>
    <property type="molecule type" value="Genomic_DNA"/>
</dbReference>
<protein>
    <submittedName>
        <fullName evidence="3">UDP-glucose 4-epimerase</fullName>
    </submittedName>
</protein>
<dbReference type="Proteomes" id="UP000190130">
    <property type="component" value="Unassembled WGS sequence"/>
</dbReference>
<dbReference type="AlphaFoldDB" id="A0A0Q3L4M8"/>
<reference evidence="3 5" key="2">
    <citation type="submission" date="2017-02" db="EMBL/GenBank/DDBJ databases">
        <authorList>
            <person name="Peterson S.W."/>
        </authorList>
    </citation>
    <scope>NUCLEOTIDE SEQUENCE [LARGE SCALE GENOMIC DNA]</scope>
    <source>
        <strain evidence="3 5">DSM 9653</strain>
    </source>
</reference>
<sequence length="324" mass="34479">MSIVRADIPTLDGARCLVLGGGGFLGVHLANALVRQGAAARAFGRTLTNPDELDDRVCWSCGHFEDSAAVAEAVQGQEIVFHLLSGSVPGQPGQKPISDLEMNVSGTLRLLDICNAAAVRRVVFASSGGTVYGTADRCPIPEAAATDPISAYGVGKLAIEKYLALYHHLYGLEYSALRIANVYGPLQSPLKRQGVVAAMLDRALAGEPLEIWGTGEVVRDFVHVDDVVSALLLAATYDGPHRVMNVGSGAGLSINQVASDIEAIAGTSNVPRIYRAGRAADVPVNILDISLITRETPWQPRCSWEDGLRDTARWMAARARTRLV</sequence>
<accession>A0A0Q3L4M8</accession>
<dbReference type="InterPro" id="IPR050177">
    <property type="entry name" value="Lipid_A_modif_metabolic_enz"/>
</dbReference>
<reference evidence="2 4" key="1">
    <citation type="submission" date="2015-10" db="EMBL/GenBank/DDBJ databases">
        <title>Draft genome of Bosea thiooxidans.</title>
        <authorList>
            <person name="Wang X."/>
        </authorList>
    </citation>
    <scope>NUCLEOTIDE SEQUENCE [LARGE SCALE GENOMIC DNA]</scope>
    <source>
        <strain evidence="2 4">CGMCC 9174</strain>
    </source>
</reference>
<dbReference type="PANTHER" id="PTHR43245:SF13">
    <property type="entry name" value="UDP-D-APIOSE_UDP-D-XYLOSE SYNTHASE 2"/>
    <property type="match status" value="1"/>
</dbReference>
<evidence type="ECO:0000313" key="5">
    <source>
        <dbReference type="Proteomes" id="UP000190130"/>
    </source>
</evidence>
<name>A0A0Q3L4M8_9HYPH</name>
<evidence type="ECO:0000313" key="4">
    <source>
        <dbReference type="Proteomes" id="UP000051562"/>
    </source>
</evidence>
<evidence type="ECO:0000313" key="2">
    <source>
        <dbReference type="EMBL" id="KQK31748.1"/>
    </source>
</evidence>
<dbReference type="OrthoDB" id="9811425at2"/>
<gene>
    <name evidence="2" type="ORF">ARD30_02365</name>
    <name evidence="3" type="ORF">SAMN05660750_01340</name>
</gene>
<dbReference type="RefSeq" id="WP_055726951.1">
    <property type="nucleotide sequence ID" value="NZ_FUYX01000003.1"/>
</dbReference>